<keyword evidence="2" id="KW-1185">Reference proteome</keyword>
<protein>
    <submittedName>
        <fullName evidence="1">Uncharacterized protein</fullName>
    </submittedName>
</protein>
<sequence length="159" mass="17144">MHHPDPRGPNGAATGAALVIGYSGPLHRVEQIHPCLVAGAAGRHRTFLMAVLTDLLSRLPDDAEVAVYVEPVDVVDALDTLDSDEKALPIPWALREALRAEVARLDVAVDAPDSALCPRFKELHGFDARAGADRRLSDGVRVDLGKFERLSRPRSALSD</sequence>
<dbReference type="Proteomes" id="UP001296873">
    <property type="component" value="Unassembled WGS sequence"/>
</dbReference>
<evidence type="ECO:0000313" key="1">
    <source>
        <dbReference type="EMBL" id="MBK1666915.1"/>
    </source>
</evidence>
<reference evidence="1 2" key="1">
    <citation type="journal article" date="2020" name="Microorganisms">
        <title>Osmotic Adaptation and Compatible Solute Biosynthesis of Phototrophic Bacteria as Revealed from Genome Analyses.</title>
        <authorList>
            <person name="Imhoff J.F."/>
            <person name="Rahn T."/>
            <person name="Kunzel S."/>
            <person name="Keller A."/>
            <person name="Neulinger S.C."/>
        </authorList>
    </citation>
    <scope>NUCLEOTIDE SEQUENCE [LARGE SCALE GENOMIC DNA]</scope>
    <source>
        <strain evidence="1 2">DSM 9895</strain>
    </source>
</reference>
<accession>A0ABS1D978</accession>
<dbReference type="EMBL" id="NRRL01000003">
    <property type="protein sequence ID" value="MBK1666915.1"/>
    <property type="molecule type" value="Genomic_DNA"/>
</dbReference>
<gene>
    <name evidence="1" type="ORF">CKO28_02515</name>
</gene>
<organism evidence="1 2">
    <name type="scientific">Rhodovibrio sodomensis</name>
    <dbReference type="NCBI Taxonomy" id="1088"/>
    <lineage>
        <taxon>Bacteria</taxon>
        <taxon>Pseudomonadati</taxon>
        <taxon>Pseudomonadota</taxon>
        <taxon>Alphaproteobacteria</taxon>
        <taxon>Rhodospirillales</taxon>
        <taxon>Rhodovibrionaceae</taxon>
        <taxon>Rhodovibrio</taxon>
    </lineage>
</organism>
<comment type="caution">
    <text evidence="1">The sequence shown here is derived from an EMBL/GenBank/DDBJ whole genome shotgun (WGS) entry which is preliminary data.</text>
</comment>
<evidence type="ECO:0000313" key="2">
    <source>
        <dbReference type="Proteomes" id="UP001296873"/>
    </source>
</evidence>
<proteinExistence type="predicted"/>
<name>A0ABS1D978_9PROT</name>